<evidence type="ECO:0000313" key="3">
    <source>
        <dbReference type="Proteomes" id="UP001642260"/>
    </source>
</evidence>
<comment type="caution">
    <text evidence="2">The sequence shown here is derived from an EMBL/GenBank/DDBJ whole genome shotgun (WGS) entry which is preliminary data.</text>
</comment>
<dbReference type="Proteomes" id="UP001642260">
    <property type="component" value="Unassembled WGS sequence"/>
</dbReference>
<reference evidence="2 3" key="1">
    <citation type="submission" date="2022-03" db="EMBL/GenBank/DDBJ databases">
        <authorList>
            <person name="Macdonald S."/>
            <person name="Ahmed S."/>
            <person name="Newling K."/>
        </authorList>
    </citation>
    <scope>NUCLEOTIDE SEQUENCE [LARGE SCALE GENOMIC DNA]</scope>
</reference>
<name>A0ABC8L1P2_ERUVS</name>
<dbReference type="EMBL" id="CAKOAT010366265">
    <property type="protein sequence ID" value="CAH8363618.1"/>
    <property type="molecule type" value="Genomic_DNA"/>
</dbReference>
<feature type="region of interest" description="Disordered" evidence="1">
    <location>
        <begin position="1"/>
        <end position="45"/>
    </location>
</feature>
<dbReference type="AlphaFoldDB" id="A0ABC8L1P2"/>
<feature type="compositionally biased region" description="Basic and acidic residues" evidence="1">
    <location>
        <begin position="120"/>
        <end position="131"/>
    </location>
</feature>
<accession>A0ABC8L1P2</accession>
<proteinExistence type="predicted"/>
<feature type="region of interest" description="Disordered" evidence="1">
    <location>
        <begin position="95"/>
        <end position="131"/>
    </location>
</feature>
<organism evidence="2 3">
    <name type="scientific">Eruca vesicaria subsp. sativa</name>
    <name type="common">Garden rocket</name>
    <name type="synonym">Eruca sativa</name>
    <dbReference type="NCBI Taxonomy" id="29727"/>
    <lineage>
        <taxon>Eukaryota</taxon>
        <taxon>Viridiplantae</taxon>
        <taxon>Streptophyta</taxon>
        <taxon>Embryophyta</taxon>
        <taxon>Tracheophyta</taxon>
        <taxon>Spermatophyta</taxon>
        <taxon>Magnoliopsida</taxon>
        <taxon>eudicotyledons</taxon>
        <taxon>Gunneridae</taxon>
        <taxon>Pentapetalae</taxon>
        <taxon>rosids</taxon>
        <taxon>malvids</taxon>
        <taxon>Brassicales</taxon>
        <taxon>Brassicaceae</taxon>
        <taxon>Brassiceae</taxon>
        <taxon>Eruca</taxon>
    </lineage>
</organism>
<keyword evidence="3" id="KW-1185">Reference proteome</keyword>
<protein>
    <submittedName>
        <fullName evidence="2">Uncharacterized protein</fullName>
    </submittedName>
</protein>
<evidence type="ECO:0000256" key="1">
    <source>
        <dbReference type="SAM" id="MobiDB-lite"/>
    </source>
</evidence>
<sequence length="131" mass="14608">MAPRLKPTRPPPTYSELFGIDGIGSSGPSSSEHVPDSQAFRANNPISRSVLDTIKGYFFEPHPNWSITPDHECLDSLEDLLDIMATGNPVMQRALNERRADLGMQKHPPESTGRPSPELTRPDKYLRNNMP</sequence>
<gene>
    <name evidence="2" type="ORF">ERUC_LOCUS29374</name>
</gene>
<evidence type="ECO:0000313" key="2">
    <source>
        <dbReference type="EMBL" id="CAH8363618.1"/>
    </source>
</evidence>